<dbReference type="EMBL" id="JYDL01000209">
    <property type="protein sequence ID" value="KRX13310.1"/>
    <property type="molecule type" value="Genomic_DNA"/>
</dbReference>
<evidence type="ECO:0000256" key="1">
    <source>
        <dbReference type="SAM" id="MobiDB-lite"/>
    </source>
</evidence>
<gene>
    <name evidence="2" type="ORF">T07_10665</name>
</gene>
<accession>A0A0V0RFP6</accession>
<dbReference type="Proteomes" id="UP000054630">
    <property type="component" value="Unassembled WGS sequence"/>
</dbReference>
<keyword evidence="3" id="KW-1185">Reference proteome</keyword>
<evidence type="ECO:0000313" key="2">
    <source>
        <dbReference type="EMBL" id="KRX13310.1"/>
    </source>
</evidence>
<dbReference type="OrthoDB" id="5936562at2759"/>
<feature type="region of interest" description="Disordered" evidence="1">
    <location>
        <begin position="107"/>
        <end position="189"/>
    </location>
</feature>
<comment type="caution">
    <text evidence="2">The sequence shown here is derived from an EMBL/GenBank/DDBJ whole genome shotgun (WGS) entry which is preliminary data.</text>
</comment>
<feature type="region of interest" description="Disordered" evidence="1">
    <location>
        <begin position="28"/>
        <end position="91"/>
    </location>
</feature>
<protein>
    <submittedName>
        <fullName evidence="2">Uncharacterized protein</fullName>
    </submittedName>
</protein>
<feature type="compositionally biased region" description="Basic residues" evidence="1">
    <location>
        <begin position="162"/>
        <end position="189"/>
    </location>
</feature>
<organism evidence="2 3">
    <name type="scientific">Trichinella nelsoni</name>
    <dbReference type="NCBI Taxonomy" id="6336"/>
    <lineage>
        <taxon>Eukaryota</taxon>
        <taxon>Metazoa</taxon>
        <taxon>Ecdysozoa</taxon>
        <taxon>Nematoda</taxon>
        <taxon>Enoplea</taxon>
        <taxon>Dorylaimia</taxon>
        <taxon>Trichinellida</taxon>
        <taxon>Trichinellidae</taxon>
        <taxon>Trichinella</taxon>
    </lineage>
</organism>
<reference evidence="2 3" key="1">
    <citation type="submission" date="2015-01" db="EMBL/GenBank/DDBJ databases">
        <title>Evolution of Trichinella species and genotypes.</title>
        <authorList>
            <person name="Korhonen P.K."/>
            <person name="Edoardo P."/>
            <person name="Giuseppe L.R."/>
            <person name="Gasser R.B."/>
        </authorList>
    </citation>
    <scope>NUCLEOTIDE SEQUENCE [LARGE SCALE GENOMIC DNA]</scope>
    <source>
        <strain evidence="2">ISS37</strain>
    </source>
</reference>
<sequence length="189" mass="21831">MFKSVEKNLKHYDVIWEDRDVRFDVDSNYSRSRSRSGTRRSMSSRRGSHTRPRRRPISRIQTPKRSTHQIVIPSSGLKLQKRQSAVPLNGGEAPSEIICPSCLQSLRSRSRSKSITRKKSPGRKGARKVAVRQRSKSRGKSRRNKKRSLKKSNQKAVLIKASKSRRKRSSLKSIPKQKRYLLRSRAAVR</sequence>
<name>A0A0V0RFP6_9BILA</name>
<feature type="compositionally biased region" description="Basic residues" evidence="1">
    <location>
        <begin position="108"/>
        <end position="153"/>
    </location>
</feature>
<feature type="compositionally biased region" description="Basic residues" evidence="1">
    <location>
        <begin position="32"/>
        <end position="57"/>
    </location>
</feature>
<proteinExistence type="predicted"/>
<evidence type="ECO:0000313" key="3">
    <source>
        <dbReference type="Proteomes" id="UP000054630"/>
    </source>
</evidence>
<dbReference type="AlphaFoldDB" id="A0A0V0RFP6"/>